<dbReference type="AlphaFoldDB" id="A0A1E3QDG7"/>
<evidence type="ECO:0000313" key="2">
    <source>
        <dbReference type="EMBL" id="ODQ75731.1"/>
    </source>
</evidence>
<reference evidence="2 3" key="1">
    <citation type="journal article" date="2016" name="Proc. Natl. Acad. Sci. U.S.A.">
        <title>Comparative genomics of biotechnologically important yeasts.</title>
        <authorList>
            <person name="Riley R."/>
            <person name="Haridas S."/>
            <person name="Wolfe K.H."/>
            <person name="Lopes M.R."/>
            <person name="Hittinger C.T."/>
            <person name="Goeker M."/>
            <person name="Salamov A.A."/>
            <person name="Wisecaver J.H."/>
            <person name="Long T.M."/>
            <person name="Calvey C.H."/>
            <person name="Aerts A.L."/>
            <person name="Barry K.W."/>
            <person name="Choi C."/>
            <person name="Clum A."/>
            <person name="Coughlan A.Y."/>
            <person name="Deshpande S."/>
            <person name="Douglass A.P."/>
            <person name="Hanson S.J."/>
            <person name="Klenk H.-P."/>
            <person name="LaButti K.M."/>
            <person name="Lapidus A."/>
            <person name="Lindquist E.A."/>
            <person name="Lipzen A.M."/>
            <person name="Meier-Kolthoff J.P."/>
            <person name="Ohm R.A."/>
            <person name="Otillar R.P."/>
            <person name="Pangilinan J.L."/>
            <person name="Peng Y."/>
            <person name="Rokas A."/>
            <person name="Rosa C.A."/>
            <person name="Scheuner C."/>
            <person name="Sibirny A.A."/>
            <person name="Slot J.C."/>
            <person name="Stielow J.B."/>
            <person name="Sun H."/>
            <person name="Kurtzman C.P."/>
            <person name="Blackwell M."/>
            <person name="Grigoriev I.V."/>
            <person name="Jeffries T.W."/>
        </authorList>
    </citation>
    <scope>NUCLEOTIDE SEQUENCE [LARGE SCALE GENOMIC DNA]</scope>
    <source>
        <strain evidence="2 3">NRRL Y-11557</strain>
    </source>
</reference>
<feature type="transmembrane region" description="Helical" evidence="1">
    <location>
        <begin position="22"/>
        <end position="42"/>
    </location>
</feature>
<keyword evidence="3" id="KW-1185">Reference proteome</keyword>
<organism evidence="2 3">
    <name type="scientific">Lipomyces starkeyi NRRL Y-11557</name>
    <dbReference type="NCBI Taxonomy" id="675824"/>
    <lineage>
        <taxon>Eukaryota</taxon>
        <taxon>Fungi</taxon>
        <taxon>Dikarya</taxon>
        <taxon>Ascomycota</taxon>
        <taxon>Saccharomycotina</taxon>
        <taxon>Lipomycetes</taxon>
        <taxon>Lipomycetales</taxon>
        <taxon>Lipomycetaceae</taxon>
        <taxon>Lipomyces</taxon>
    </lineage>
</organism>
<protein>
    <submittedName>
        <fullName evidence="2">Uncharacterized protein</fullName>
    </submittedName>
</protein>
<dbReference type="EMBL" id="KV454290">
    <property type="protein sequence ID" value="ODQ75731.1"/>
    <property type="molecule type" value="Genomic_DNA"/>
</dbReference>
<proteinExistence type="predicted"/>
<evidence type="ECO:0000256" key="1">
    <source>
        <dbReference type="SAM" id="Phobius"/>
    </source>
</evidence>
<sequence length="63" mass="6822">MGCNAISSSSGPANIFVSRARIGVYILVSCSSLIASHLEVAVHSRIDRREYRHGLISDGKSLY</sequence>
<evidence type="ECO:0000313" key="3">
    <source>
        <dbReference type="Proteomes" id="UP000094385"/>
    </source>
</evidence>
<dbReference type="Proteomes" id="UP000094385">
    <property type="component" value="Unassembled WGS sequence"/>
</dbReference>
<keyword evidence="1" id="KW-1133">Transmembrane helix</keyword>
<name>A0A1E3QDG7_LIPST</name>
<accession>A0A1E3QDG7</accession>
<gene>
    <name evidence="2" type="ORF">LIPSTDRAFT_102483</name>
</gene>
<keyword evidence="1" id="KW-0812">Transmembrane</keyword>
<keyword evidence="1" id="KW-0472">Membrane</keyword>